<dbReference type="AlphaFoldDB" id="A0A929N2W7"/>
<dbReference type="PANTHER" id="PTHR35337:SF1">
    <property type="entry name" value="SLR1478 PROTEIN"/>
    <property type="match status" value="1"/>
</dbReference>
<feature type="transmembrane region" description="Helical" evidence="1">
    <location>
        <begin position="252"/>
        <end position="273"/>
    </location>
</feature>
<protein>
    <submittedName>
        <fullName evidence="2">Stage II sporulation protein M</fullName>
    </submittedName>
</protein>
<feature type="transmembrane region" description="Helical" evidence="1">
    <location>
        <begin position="192"/>
        <end position="209"/>
    </location>
</feature>
<dbReference type="Pfam" id="PF01944">
    <property type="entry name" value="SpoIIM"/>
    <property type="match status" value="1"/>
</dbReference>
<keyword evidence="1" id="KW-0472">Membrane</keyword>
<proteinExistence type="predicted"/>
<feature type="transmembrane region" description="Helical" evidence="1">
    <location>
        <begin position="100"/>
        <end position="118"/>
    </location>
</feature>
<feature type="transmembrane region" description="Helical" evidence="1">
    <location>
        <begin position="221"/>
        <end position="240"/>
    </location>
</feature>
<dbReference type="InterPro" id="IPR002798">
    <property type="entry name" value="SpoIIM-like"/>
</dbReference>
<keyword evidence="1" id="KW-1133">Transmembrane helix</keyword>
<keyword evidence="1" id="KW-0812">Transmembrane</keyword>
<reference evidence="2" key="1">
    <citation type="submission" date="2020-04" db="EMBL/GenBank/DDBJ databases">
        <title>Deep metagenomics examines the oral microbiome during advanced dental caries in children, revealing novel taxa and co-occurrences with host molecules.</title>
        <authorList>
            <person name="Baker J.L."/>
            <person name="Morton J.T."/>
            <person name="Dinis M."/>
            <person name="Alvarez R."/>
            <person name="Tran N.C."/>
            <person name="Knight R."/>
            <person name="Edlund A."/>
        </authorList>
    </citation>
    <scope>NUCLEOTIDE SEQUENCE</scope>
    <source>
        <strain evidence="2">JCVI_32_bin.64</strain>
    </source>
</reference>
<dbReference type="PANTHER" id="PTHR35337">
    <property type="entry name" value="SLR1478 PROTEIN"/>
    <property type="match status" value="1"/>
</dbReference>
<evidence type="ECO:0000313" key="3">
    <source>
        <dbReference type="Proteomes" id="UP000718630"/>
    </source>
</evidence>
<dbReference type="Proteomes" id="UP000718630">
    <property type="component" value="Unassembled WGS sequence"/>
</dbReference>
<dbReference type="EMBL" id="JABZFZ010000045">
    <property type="protein sequence ID" value="MBF0939555.1"/>
    <property type="molecule type" value="Genomic_DNA"/>
</dbReference>
<name>A0A929N2W7_9ACTO</name>
<organism evidence="2 3">
    <name type="scientific">Schaalia georgiae</name>
    <dbReference type="NCBI Taxonomy" id="52768"/>
    <lineage>
        <taxon>Bacteria</taxon>
        <taxon>Bacillati</taxon>
        <taxon>Actinomycetota</taxon>
        <taxon>Actinomycetes</taxon>
        <taxon>Actinomycetales</taxon>
        <taxon>Actinomycetaceae</taxon>
        <taxon>Schaalia</taxon>
    </lineage>
</organism>
<feature type="transmembrane region" description="Helical" evidence="1">
    <location>
        <begin position="165"/>
        <end position="185"/>
    </location>
</feature>
<comment type="caution">
    <text evidence="2">The sequence shown here is derived from an EMBL/GenBank/DDBJ whole genome shotgun (WGS) entry which is preliminary data.</text>
</comment>
<feature type="transmembrane region" description="Helical" evidence="1">
    <location>
        <begin position="285"/>
        <end position="304"/>
    </location>
</feature>
<evidence type="ECO:0000256" key="1">
    <source>
        <dbReference type="SAM" id="Phobius"/>
    </source>
</evidence>
<accession>A0A929N2W7</accession>
<sequence length="329" mass="35711">MDIDALRVSHERTWNRLHDLAARRRLSGADIDELDRLYRLTTSDLARIRTTDPTSELIGPLSRDLASARGRLTGTPGVGLATISRYFSVALPRALYSIRWVAVGVALVFSAIVALYVVHMETHPDLYAALGSPSRLRAIAMTDFVQYYSQGTESEFASSVWANNAWISALAVAGGITGAFPLYLLWSNALNMALTASIVIHFGGMWHFFRYILPHGLPELTAVFLAIAAGLRIFWVMLVPGPRTRVEALGRCARQTATVVGGVTILLAVSGVLEGYVTPSDLPDAIRVGLGALTVIAVWVYVFVVGRRAHRGVDDGDVEDPGHYQPVAG</sequence>
<gene>
    <name evidence="2" type="ORF">HXK03_01575</name>
</gene>
<evidence type="ECO:0000313" key="2">
    <source>
        <dbReference type="EMBL" id="MBF0939555.1"/>
    </source>
</evidence>